<sequence length="32" mass="3563">MNRLQIAFLMRAHGLTEAQAHALAVLIWGAMQ</sequence>
<dbReference type="EMBL" id="FWYD01000003">
    <property type="protein sequence ID" value="SMC69199.1"/>
    <property type="molecule type" value="Genomic_DNA"/>
</dbReference>
<proteinExistence type="predicted"/>
<evidence type="ECO:0000313" key="1">
    <source>
        <dbReference type="EMBL" id="SMC69199.1"/>
    </source>
</evidence>
<accession>A0A1W2B8E2</accession>
<reference evidence="1 2" key="1">
    <citation type="submission" date="2017-04" db="EMBL/GenBank/DDBJ databases">
        <authorList>
            <person name="Afonso C.L."/>
            <person name="Miller P.J."/>
            <person name="Scott M.A."/>
            <person name="Spackman E."/>
            <person name="Goraichik I."/>
            <person name="Dimitrov K.M."/>
            <person name="Suarez D.L."/>
            <person name="Swayne D.E."/>
        </authorList>
    </citation>
    <scope>NUCLEOTIDE SEQUENCE [LARGE SCALE GENOMIC DNA]</scope>
    <source>
        <strain evidence="1 2">CGMCC 1.12644</strain>
    </source>
</reference>
<dbReference type="AlphaFoldDB" id="A0A1W2B8E2"/>
<protein>
    <submittedName>
        <fullName evidence="1">Uncharacterized protein</fullName>
    </submittedName>
</protein>
<evidence type="ECO:0000313" key="2">
    <source>
        <dbReference type="Proteomes" id="UP000192330"/>
    </source>
</evidence>
<organism evidence="1 2">
    <name type="scientific">Primorskyibacter flagellatus</name>
    <dbReference type="NCBI Taxonomy" id="1387277"/>
    <lineage>
        <taxon>Bacteria</taxon>
        <taxon>Pseudomonadati</taxon>
        <taxon>Pseudomonadota</taxon>
        <taxon>Alphaproteobacteria</taxon>
        <taxon>Rhodobacterales</taxon>
        <taxon>Roseobacteraceae</taxon>
        <taxon>Primorskyibacter</taxon>
    </lineage>
</organism>
<keyword evidence="2" id="KW-1185">Reference proteome</keyword>
<gene>
    <name evidence="1" type="ORF">SAMN06295998_103484</name>
</gene>
<dbReference type="Proteomes" id="UP000192330">
    <property type="component" value="Unassembled WGS sequence"/>
</dbReference>
<name>A0A1W2B8E2_9RHOB</name>